<dbReference type="AlphaFoldDB" id="A0A1I0VVD2"/>
<name>A0A1I0VVD2_9CLOT</name>
<organism evidence="1 2">
    <name type="scientific">Clostridium frigidicarnis</name>
    <dbReference type="NCBI Taxonomy" id="84698"/>
    <lineage>
        <taxon>Bacteria</taxon>
        <taxon>Bacillati</taxon>
        <taxon>Bacillota</taxon>
        <taxon>Clostridia</taxon>
        <taxon>Eubacteriales</taxon>
        <taxon>Clostridiaceae</taxon>
        <taxon>Clostridium</taxon>
    </lineage>
</organism>
<evidence type="ECO:0000313" key="2">
    <source>
        <dbReference type="Proteomes" id="UP000198619"/>
    </source>
</evidence>
<dbReference type="RefSeq" id="WP_090038538.1">
    <property type="nucleotide sequence ID" value="NZ_FOKI01000003.1"/>
</dbReference>
<dbReference type="OrthoDB" id="2611420at2"/>
<sequence>MCTNNEIEKKILNIRRECAILHSKGDKEGAFKKIREGWDSLPYPKVAHDMSYLVLERFFELCLEYKEFDLANKWISIMFIAAKNRLDDGHREFIAAKLAYEQDNLEIAKELFEISNIKSEGVLFRGKEQKKYRDLIR</sequence>
<dbReference type="Proteomes" id="UP000198619">
    <property type="component" value="Unassembled WGS sequence"/>
</dbReference>
<keyword evidence="2" id="KW-1185">Reference proteome</keyword>
<proteinExistence type="predicted"/>
<accession>A0A1I0VVD2</accession>
<reference evidence="1 2" key="1">
    <citation type="submission" date="2016-10" db="EMBL/GenBank/DDBJ databases">
        <authorList>
            <person name="de Groot N.N."/>
        </authorList>
    </citation>
    <scope>NUCLEOTIDE SEQUENCE [LARGE SCALE GENOMIC DNA]</scope>
    <source>
        <strain evidence="1 2">DSM 12271</strain>
    </source>
</reference>
<dbReference type="STRING" id="84698.SAMN04488528_100330"/>
<evidence type="ECO:0000313" key="1">
    <source>
        <dbReference type="EMBL" id="SFA79860.1"/>
    </source>
</evidence>
<dbReference type="EMBL" id="FOKI01000003">
    <property type="protein sequence ID" value="SFA79860.1"/>
    <property type="molecule type" value="Genomic_DNA"/>
</dbReference>
<protein>
    <submittedName>
        <fullName evidence="1">Uncharacterized protein</fullName>
    </submittedName>
</protein>
<gene>
    <name evidence="1" type="ORF">SAMN04488528_100330</name>
</gene>